<dbReference type="Pfam" id="PF20257">
    <property type="entry name" value="SAM_HAT_C"/>
    <property type="match status" value="1"/>
</dbReference>
<dbReference type="InterPro" id="IPR023227">
    <property type="entry name" value="SAM_OH_AdoTrfase_C_sf"/>
</dbReference>
<dbReference type="Proteomes" id="UP000299794">
    <property type="component" value="Unassembled WGS sequence"/>
</dbReference>
<reference evidence="7" key="1">
    <citation type="submission" date="2019-02" db="EMBL/GenBank/DDBJ databases">
        <title>Draft genome sequence of Planktothrix agardhii NIES-905.</title>
        <authorList>
            <person name="Yamaguchi H."/>
            <person name="Suzuki S."/>
            <person name="Kawachi M."/>
        </authorList>
    </citation>
    <scope>NUCLEOTIDE SEQUENCE [LARGE SCALE GENOMIC DNA]</scope>
    <source>
        <strain evidence="7">CCAP 1459/11A</strain>
    </source>
</reference>
<dbReference type="RefSeq" id="WP_141293509.1">
    <property type="nucleotide sequence ID" value="NZ_BJCD01000030.1"/>
</dbReference>
<feature type="region of interest" description="Disordered" evidence="3">
    <location>
        <begin position="260"/>
        <end position="279"/>
    </location>
</feature>
<protein>
    <recommendedName>
        <fullName evidence="8">SAM-dependent chlorinase/fluorinase</fullName>
    </recommendedName>
</protein>
<dbReference type="SUPFAM" id="SSF101852">
    <property type="entry name" value="Bacterial fluorinating enzyme, C-terminal domain"/>
    <property type="match status" value="1"/>
</dbReference>
<accession>A0A4P5ZWJ6</accession>
<keyword evidence="1" id="KW-0949">S-adenosyl-L-methionine</keyword>
<evidence type="ECO:0000313" key="6">
    <source>
        <dbReference type="EMBL" id="GDZ92957.1"/>
    </source>
</evidence>
<comment type="caution">
    <text evidence="6">The sequence shown here is derived from an EMBL/GenBank/DDBJ whole genome shotgun (WGS) entry which is preliminary data.</text>
</comment>
<feature type="domain" description="S-adenosyl-l-methionine hydroxide adenosyltransferase C-terminal" evidence="5">
    <location>
        <begin position="225"/>
        <end position="337"/>
    </location>
</feature>
<feature type="domain" description="S-adenosyl-l-methionine hydroxide adenosyltransferase N-terminal" evidence="4">
    <location>
        <begin position="157"/>
        <end position="200"/>
    </location>
</feature>
<evidence type="ECO:0000256" key="1">
    <source>
        <dbReference type="ARBA" id="ARBA00022691"/>
    </source>
</evidence>
<organism evidence="6 7">
    <name type="scientific">Planktothrix agardhii CCAP 1459/11A</name>
    <dbReference type="NCBI Taxonomy" id="282420"/>
    <lineage>
        <taxon>Bacteria</taxon>
        <taxon>Bacillati</taxon>
        <taxon>Cyanobacteriota</taxon>
        <taxon>Cyanophyceae</taxon>
        <taxon>Oscillatoriophycideae</taxon>
        <taxon>Oscillatoriales</taxon>
        <taxon>Microcoleaceae</taxon>
        <taxon>Planktothrix</taxon>
    </lineage>
</organism>
<evidence type="ECO:0000259" key="5">
    <source>
        <dbReference type="Pfam" id="PF20257"/>
    </source>
</evidence>
<dbReference type="InterPro" id="IPR023228">
    <property type="entry name" value="SAM_OH_AdoTrfase_N_sf"/>
</dbReference>
<sequence length="341" mass="38105">MKQDHKIITLLTDFGLKDIYVAVMKGVIYQINPKINIIDLTHDIPAQNIAAGRFNLLNAYPYFPEKTVHIAVVDPEVGTTRRAIAIQFNNNYLVGPDNGLLTGILEPFLTCEMEAINRNNNMEAINCNNNMEAINRNNNMEAINRNNNMEAINRNNVIAVELNYPEYWRTAKPSTTFHGRDIFASVGAHLASGVPLEKLGTIIDHKTLVRLSLPPCQVHDLKIQGCIQYIDGFGNLVTNIPGEIVANKYWYVAISKEKNNKRKKSRKNKHKKSKKNLNSQQQILSGSSYLIGAGQTYGDVPLGHFVALVGSHGWVEIALNGGNAQQKLKVDWGTRVQTLFT</sequence>
<evidence type="ECO:0000313" key="7">
    <source>
        <dbReference type="Proteomes" id="UP000299794"/>
    </source>
</evidence>
<dbReference type="InterPro" id="IPR002747">
    <property type="entry name" value="SAM_OH_AdoTrfase"/>
</dbReference>
<dbReference type="PANTHER" id="PTHR35092">
    <property type="entry name" value="CHLORINASE MJ1651"/>
    <property type="match status" value="1"/>
</dbReference>
<dbReference type="PANTHER" id="PTHR35092:SF1">
    <property type="entry name" value="CHLORINASE MJ1651"/>
    <property type="match status" value="1"/>
</dbReference>
<evidence type="ECO:0000259" key="4">
    <source>
        <dbReference type="Pfam" id="PF01887"/>
    </source>
</evidence>
<evidence type="ECO:0000256" key="3">
    <source>
        <dbReference type="SAM" id="MobiDB-lite"/>
    </source>
</evidence>
<dbReference type="SUPFAM" id="SSF102522">
    <property type="entry name" value="Bacterial fluorinating enzyme, N-terminal domain"/>
    <property type="match status" value="2"/>
</dbReference>
<dbReference type="AlphaFoldDB" id="A0A4P5ZWJ6"/>
<dbReference type="EMBL" id="BJCD01000030">
    <property type="protein sequence ID" value="GDZ92957.1"/>
    <property type="molecule type" value="Genomic_DNA"/>
</dbReference>
<gene>
    <name evidence="6" type="ORF">PA905_06550</name>
</gene>
<evidence type="ECO:0000256" key="2">
    <source>
        <dbReference type="ARBA" id="ARBA00024035"/>
    </source>
</evidence>
<evidence type="ECO:0008006" key="8">
    <source>
        <dbReference type="Google" id="ProtNLM"/>
    </source>
</evidence>
<comment type="similarity">
    <text evidence="2">Belongs to the SAM hydrolase / SAM-dependent halogenase family.</text>
</comment>
<proteinExistence type="inferred from homology"/>
<feature type="compositionally biased region" description="Basic residues" evidence="3">
    <location>
        <begin position="260"/>
        <end position="275"/>
    </location>
</feature>
<dbReference type="InterPro" id="IPR046470">
    <property type="entry name" value="SAM_HAT_C"/>
</dbReference>
<dbReference type="InterPro" id="IPR046469">
    <property type="entry name" value="SAM_HAT_N"/>
</dbReference>
<name>A0A4P5ZWJ6_PLAAG</name>
<feature type="domain" description="S-adenosyl-l-methionine hydroxide adenosyltransferase N-terminal" evidence="4">
    <location>
        <begin position="8"/>
        <end position="108"/>
    </location>
</feature>
<dbReference type="Gene3D" id="2.40.30.90">
    <property type="entry name" value="Bacterial fluorinating enzyme like"/>
    <property type="match status" value="1"/>
</dbReference>
<dbReference type="Gene3D" id="3.40.50.10790">
    <property type="entry name" value="S-adenosyl-l-methionine hydroxide adenosyltransferase, N-terminal"/>
    <property type="match status" value="1"/>
</dbReference>
<dbReference type="Pfam" id="PF01887">
    <property type="entry name" value="SAM_HAT_N"/>
    <property type="match status" value="2"/>
</dbReference>